<dbReference type="RefSeq" id="WP_209628167.1">
    <property type="nucleotide sequence ID" value="NZ_PRDG01000004.1"/>
</dbReference>
<evidence type="ECO:0000256" key="4">
    <source>
        <dbReference type="ARBA" id="ARBA00023163"/>
    </source>
</evidence>
<feature type="domain" description="PTS EIIB type-2" evidence="6">
    <location>
        <begin position="399"/>
        <end position="487"/>
    </location>
</feature>
<dbReference type="PANTHER" id="PTHR30185">
    <property type="entry name" value="CRYPTIC BETA-GLUCOSIDE BGL OPERON ANTITERMINATOR"/>
    <property type="match status" value="1"/>
</dbReference>
<name>A0ABS5B4H9_9STRE</name>
<protein>
    <submittedName>
        <fullName evidence="8">PTS sugar transporter subunit IIC</fullName>
    </submittedName>
</protein>
<sequence length="681" mass="79234">MTDNRTISLVMDLFKYRTISLYELSLNTGVEKDVLLESLKEINQLLRQNNLPAINLKKGIYSLPLELTSQASRVFDLFRSEHIYLSQKERISMIYLYTFCRRDFISNFHYQDLLSMSRNTILADIKELKALCQTFELEFNYSRSKGYYLLGREEDKHRLTLYAINVLLHSPIGTWALAYLFKAWQEVNAIQQLKDLTQRFVIQENITALEERLDVYLYFLQFFAIRYKRVKVLPQAPVATKSLAVHKLVASLLEEAAAIYTVSDLQLEAIEYYLASIFQGAFEGELAEVSDFFQDLTLQIVEEMERLSLIEFQERSDMILGLQRHLIPAYYRLMSRIECPSDYTEVVKKEHADLFQLVKKALKPLENHLGFDMPDSEVSYFVIHFGGYLEREKTLPFRYRALIVCPNGISSSLILKEMLKQLFPNIAFLDTQGLEEFQLLPNGHYDLIFSTIPLENHKPVFVVPQLMSERQKRNLFRLVNEHFPNAGYFPLEIEQLLETIKKYASIHEEQDLKYELVRFMNRQPLERKEKAPMLDELITRKTYAKTDKVLSWQEAIALAAQPLLAMDKIEETYIKAMIDKVHEFGPFIDLGKGVAIPHARPDEGVKSLGMSMLSLEQPVYLLDDPAHEIRLLICIAAIDNQTHLKALTHLTAILRENENIKRLVEAKDFDEIADLLKKEEK</sequence>
<dbReference type="InterPro" id="IPR011608">
    <property type="entry name" value="PRD"/>
</dbReference>
<comment type="caution">
    <text evidence="8">The sequence shown here is derived from an EMBL/GenBank/DDBJ whole genome shotgun (WGS) entry which is preliminary data.</text>
</comment>
<keyword evidence="1" id="KW-0808">Transferase</keyword>
<dbReference type="Pfam" id="PF00359">
    <property type="entry name" value="PTS_EIIA_2"/>
    <property type="match status" value="1"/>
</dbReference>
<dbReference type="Proteomes" id="UP001519296">
    <property type="component" value="Unassembled WGS sequence"/>
</dbReference>
<feature type="domain" description="PTS EIIA type-2" evidence="5">
    <location>
        <begin position="536"/>
        <end position="679"/>
    </location>
</feature>
<dbReference type="InterPro" id="IPR016152">
    <property type="entry name" value="PTrfase/Anion_transptr"/>
</dbReference>
<dbReference type="SUPFAM" id="SSF52794">
    <property type="entry name" value="PTS system IIB component-like"/>
    <property type="match status" value="1"/>
</dbReference>
<keyword evidence="3" id="KW-0805">Transcription regulation</keyword>
<dbReference type="InterPro" id="IPR050661">
    <property type="entry name" value="BglG_antiterminators"/>
</dbReference>
<dbReference type="CDD" id="cd00211">
    <property type="entry name" value="PTS_IIA_fru"/>
    <property type="match status" value="1"/>
</dbReference>
<evidence type="ECO:0000313" key="9">
    <source>
        <dbReference type="Proteomes" id="UP001519296"/>
    </source>
</evidence>
<organism evidence="8 9">
    <name type="scientific">Streptococcus oricebi</name>
    <dbReference type="NCBI Taxonomy" id="1547447"/>
    <lineage>
        <taxon>Bacteria</taxon>
        <taxon>Bacillati</taxon>
        <taxon>Bacillota</taxon>
        <taxon>Bacilli</taxon>
        <taxon>Lactobacillales</taxon>
        <taxon>Streptococcaceae</taxon>
        <taxon>Streptococcus</taxon>
    </lineage>
</organism>
<dbReference type="InterPro" id="IPR036634">
    <property type="entry name" value="PRD_sf"/>
</dbReference>
<dbReference type="InterPro" id="IPR002178">
    <property type="entry name" value="PTS_EIIA_type-2_dom"/>
</dbReference>
<keyword evidence="8" id="KW-0813">Transport</keyword>
<evidence type="ECO:0000259" key="6">
    <source>
        <dbReference type="PROSITE" id="PS51099"/>
    </source>
</evidence>
<gene>
    <name evidence="8" type="ORF">C4K46_06865</name>
</gene>
<evidence type="ECO:0000256" key="2">
    <source>
        <dbReference type="ARBA" id="ARBA00022737"/>
    </source>
</evidence>
<accession>A0ABS5B4H9</accession>
<dbReference type="Gene3D" id="1.10.1790.10">
    <property type="entry name" value="PRD domain"/>
    <property type="match status" value="1"/>
</dbReference>
<dbReference type="Gene3D" id="3.40.930.10">
    <property type="entry name" value="Mannitol-specific EII, Chain A"/>
    <property type="match status" value="1"/>
</dbReference>
<proteinExistence type="predicted"/>
<dbReference type="EMBL" id="PRDG01000004">
    <property type="protein sequence ID" value="MBP2623660.1"/>
    <property type="molecule type" value="Genomic_DNA"/>
</dbReference>
<keyword evidence="4" id="KW-0804">Transcription</keyword>
<dbReference type="PROSITE" id="PS00372">
    <property type="entry name" value="PTS_EIIA_TYPE_2_HIS"/>
    <property type="match status" value="1"/>
</dbReference>
<evidence type="ECO:0000256" key="3">
    <source>
        <dbReference type="ARBA" id="ARBA00023015"/>
    </source>
</evidence>
<dbReference type="InterPro" id="IPR036095">
    <property type="entry name" value="PTS_EIIB-like_sf"/>
</dbReference>
<dbReference type="SUPFAM" id="SSF63520">
    <property type="entry name" value="PTS-regulatory domain, PRD"/>
    <property type="match status" value="1"/>
</dbReference>
<evidence type="ECO:0000256" key="1">
    <source>
        <dbReference type="ARBA" id="ARBA00022679"/>
    </source>
</evidence>
<dbReference type="InterPro" id="IPR013011">
    <property type="entry name" value="PTS_EIIB_2"/>
</dbReference>
<dbReference type="PROSITE" id="PS51372">
    <property type="entry name" value="PRD_2"/>
    <property type="match status" value="1"/>
</dbReference>
<dbReference type="PANTHER" id="PTHR30185:SF18">
    <property type="entry name" value="TRANSCRIPTIONAL REGULATOR MTLR"/>
    <property type="match status" value="1"/>
</dbReference>
<dbReference type="CDD" id="cd05568">
    <property type="entry name" value="PTS_IIB_bgl_like"/>
    <property type="match status" value="1"/>
</dbReference>
<evidence type="ECO:0000259" key="7">
    <source>
        <dbReference type="PROSITE" id="PS51372"/>
    </source>
</evidence>
<keyword evidence="2" id="KW-0677">Repeat</keyword>
<evidence type="ECO:0000313" key="8">
    <source>
        <dbReference type="EMBL" id="MBP2623660.1"/>
    </source>
</evidence>
<dbReference type="Pfam" id="PF00874">
    <property type="entry name" value="PRD"/>
    <property type="match status" value="1"/>
</dbReference>
<reference evidence="8 9" key="1">
    <citation type="submission" date="2018-02" db="EMBL/GenBank/DDBJ databases">
        <title>Draft genome sequence of Streptococcus oricebi CCUG 70868T type strain.</title>
        <authorList>
            <person name="Mendez V."/>
            <person name="Salva-Serra F."/>
            <person name="Jaen-Luchoro D."/>
            <person name="Gonzales-Siles L."/>
            <person name="Karlsson R."/>
            <person name="Engstrom-Jakobsson H."/>
            <person name="Busquets A."/>
            <person name="Gomila M."/>
            <person name="Pineiro-Iglesias B."/>
            <person name="Bennasar-Figueras A."/>
            <person name="Seeger M."/>
            <person name="Moore E."/>
        </authorList>
    </citation>
    <scope>NUCLEOTIDE SEQUENCE [LARGE SCALE GENOMIC DNA]</scope>
    <source>
        <strain evidence="8 9">CCUG 70868</strain>
    </source>
</reference>
<evidence type="ECO:0000259" key="5">
    <source>
        <dbReference type="PROSITE" id="PS51094"/>
    </source>
</evidence>
<dbReference type="PROSITE" id="PS51099">
    <property type="entry name" value="PTS_EIIB_TYPE_2"/>
    <property type="match status" value="1"/>
</dbReference>
<dbReference type="Gene3D" id="3.40.50.2300">
    <property type="match status" value="1"/>
</dbReference>
<keyword evidence="8" id="KW-0762">Sugar transport</keyword>
<keyword evidence="9" id="KW-1185">Reference proteome</keyword>
<dbReference type="SUPFAM" id="SSF55804">
    <property type="entry name" value="Phoshotransferase/anion transport protein"/>
    <property type="match status" value="1"/>
</dbReference>
<dbReference type="PROSITE" id="PS51094">
    <property type="entry name" value="PTS_EIIA_TYPE_2"/>
    <property type="match status" value="1"/>
</dbReference>
<feature type="domain" description="PRD" evidence="7">
    <location>
        <begin position="288"/>
        <end position="395"/>
    </location>
</feature>